<proteinExistence type="predicted"/>
<dbReference type="EMBL" id="UINC01147883">
    <property type="protein sequence ID" value="SVD39461.1"/>
    <property type="molecule type" value="Genomic_DNA"/>
</dbReference>
<dbReference type="AlphaFoldDB" id="A0A382V0M6"/>
<dbReference type="SUPFAM" id="SSF51197">
    <property type="entry name" value="Clavaminate synthase-like"/>
    <property type="match status" value="1"/>
</dbReference>
<gene>
    <name evidence="1" type="ORF">METZ01_LOCUS392315</name>
</gene>
<protein>
    <recommendedName>
        <fullName evidence="2">Phytanoyl-CoA dioxygenase</fullName>
    </recommendedName>
</protein>
<accession>A0A382V0M6</accession>
<sequence length="57" mass="6865">MSHQLSQADQEQYRRNGFFFPLRIFSAEEAADHREQLENLEAKHGPMHYRTKPYLLM</sequence>
<evidence type="ECO:0000313" key="1">
    <source>
        <dbReference type="EMBL" id="SVD39461.1"/>
    </source>
</evidence>
<name>A0A382V0M6_9ZZZZ</name>
<feature type="non-terminal residue" evidence="1">
    <location>
        <position position="57"/>
    </location>
</feature>
<organism evidence="1">
    <name type="scientific">marine metagenome</name>
    <dbReference type="NCBI Taxonomy" id="408172"/>
    <lineage>
        <taxon>unclassified sequences</taxon>
        <taxon>metagenomes</taxon>
        <taxon>ecological metagenomes</taxon>
    </lineage>
</organism>
<reference evidence="1" key="1">
    <citation type="submission" date="2018-05" db="EMBL/GenBank/DDBJ databases">
        <authorList>
            <person name="Lanie J.A."/>
            <person name="Ng W.-L."/>
            <person name="Kazmierczak K.M."/>
            <person name="Andrzejewski T.M."/>
            <person name="Davidsen T.M."/>
            <person name="Wayne K.J."/>
            <person name="Tettelin H."/>
            <person name="Glass J.I."/>
            <person name="Rusch D."/>
            <person name="Podicherti R."/>
            <person name="Tsui H.-C.T."/>
            <person name="Winkler M.E."/>
        </authorList>
    </citation>
    <scope>NUCLEOTIDE SEQUENCE</scope>
</reference>
<evidence type="ECO:0008006" key="2">
    <source>
        <dbReference type="Google" id="ProtNLM"/>
    </source>
</evidence>
<dbReference type="Gene3D" id="2.60.120.620">
    <property type="entry name" value="q2cbj1_9rhob like domain"/>
    <property type="match status" value="1"/>
</dbReference>